<dbReference type="InterPro" id="IPR025525">
    <property type="entry name" value="hAT-like_transposase_RNase-H"/>
</dbReference>
<feature type="compositionally biased region" description="Acidic residues" evidence="2">
    <location>
        <begin position="1"/>
        <end position="13"/>
    </location>
</feature>
<dbReference type="GO" id="GO:0046983">
    <property type="term" value="F:protein dimerization activity"/>
    <property type="evidence" value="ECO:0007669"/>
    <property type="project" value="InterPro"/>
</dbReference>
<dbReference type="InterPro" id="IPR008906">
    <property type="entry name" value="HATC_C_dom"/>
</dbReference>
<dbReference type="Pfam" id="PF05699">
    <property type="entry name" value="Dimer_Tnp_hAT"/>
    <property type="match status" value="1"/>
</dbReference>
<dbReference type="AlphaFoldDB" id="A0A6J5VNL0"/>
<evidence type="ECO:0000313" key="5">
    <source>
        <dbReference type="EMBL" id="CAB4289632.1"/>
    </source>
</evidence>
<feature type="compositionally biased region" description="Polar residues" evidence="2">
    <location>
        <begin position="18"/>
        <end position="31"/>
    </location>
</feature>
<evidence type="ECO:0000256" key="2">
    <source>
        <dbReference type="SAM" id="MobiDB-lite"/>
    </source>
</evidence>
<evidence type="ECO:0000259" key="3">
    <source>
        <dbReference type="Pfam" id="PF05699"/>
    </source>
</evidence>
<keyword evidence="1" id="KW-0238">DNA-binding</keyword>
<accession>A0A6J5VNL0</accession>
<feature type="domain" description="hAT-like transposase RNase-H fold" evidence="4">
    <location>
        <begin position="416"/>
        <end position="474"/>
    </location>
</feature>
<protein>
    <recommendedName>
        <fullName evidence="7">BED-type domain-containing protein</fullName>
    </recommendedName>
</protein>
<evidence type="ECO:0000313" key="6">
    <source>
        <dbReference type="Proteomes" id="UP000507222"/>
    </source>
</evidence>
<organism evidence="5 6">
    <name type="scientific">Prunus armeniaca</name>
    <name type="common">Apricot</name>
    <name type="synonym">Armeniaca vulgaris</name>
    <dbReference type="NCBI Taxonomy" id="36596"/>
    <lineage>
        <taxon>Eukaryota</taxon>
        <taxon>Viridiplantae</taxon>
        <taxon>Streptophyta</taxon>
        <taxon>Embryophyta</taxon>
        <taxon>Tracheophyta</taxon>
        <taxon>Spermatophyta</taxon>
        <taxon>Magnoliopsida</taxon>
        <taxon>eudicotyledons</taxon>
        <taxon>Gunneridae</taxon>
        <taxon>Pentapetalae</taxon>
        <taxon>rosids</taxon>
        <taxon>fabids</taxon>
        <taxon>Rosales</taxon>
        <taxon>Rosaceae</taxon>
        <taxon>Amygdaloideae</taxon>
        <taxon>Amygdaleae</taxon>
        <taxon>Prunus</taxon>
    </lineage>
</organism>
<dbReference type="EMBL" id="CAEKDK010000008">
    <property type="protein sequence ID" value="CAB4289632.1"/>
    <property type="molecule type" value="Genomic_DNA"/>
</dbReference>
<dbReference type="PANTHER" id="PTHR46481:SF6">
    <property type="entry name" value="ZINC FINGER BED DOMAIN-CONTAINING PROTEIN RICESLEEPER 2-LIKE"/>
    <property type="match status" value="1"/>
</dbReference>
<dbReference type="InterPro" id="IPR036236">
    <property type="entry name" value="Znf_C2H2_sf"/>
</dbReference>
<evidence type="ECO:0008006" key="7">
    <source>
        <dbReference type="Google" id="ProtNLM"/>
    </source>
</evidence>
<evidence type="ECO:0000256" key="1">
    <source>
        <dbReference type="ARBA" id="ARBA00023125"/>
    </source>
</evidence>
<proteinExistence type="predicted"/>
<sequence length="645" mass="73221">MDVFEDGGDSFDDEAARSNVQDSDPSNNNNAVVATHVGKRRRKITSHLWTQFEILPVDPDNKLYAKCVKCGHKYLCDSKYGTGNLKRHLDSCLKSDTRDIGQLLLSKSEGSIITRSAKFDPNKFRELLVMAIIKHELPFQFVEYAGIRDVFNYICADIKLISRNTAKADVLSLYNREKGKLKELLGSISGRVCLTSDLWTSITTDGYLSLTAHFVDANWKLQKRILNFSFMPPPHSGVALCEKIYKLLTSWGVEKKLFCMTLDNASSNDSFVMLLKGQLNLQNALLMNGIFFHIRCCAHILNLIVQDGLKHIHDSVGKIRESIKYVRGSQGRKQKFLDCAAQVSLDCKKGLRQDVPTRWNSTFLMIDSALYYQRAFLHLQLSDSNYKHSLSEVEWQKLEKLNKFLKVFYDVTCLFSGTKYTTANLYFPQVFVVEDTLRKAKIDQDDFMRSMATQMMEKFDKYWKEYSLILAIAAESVAGISSTSNSVRSHVDDMVSKECMDVMKEFDTFESEESITSSQKSQLQLYLDEPKIDRKINLNVLDFWKANQFRYPELSILARDVLSIPISTVASEASFSVGGRVLDQYRSALKPENVEALICTRDWIFGDQENPTMAPNLEELTEDISNIAINLSQSAECSNTIAASG</sequence>
<dbReference type="InterPro" id="IPR052035">
    <property type="entry name" value="ZnF_BED_domain_contain"/>
</dbReference>
<name>A0A6J5VNL0_PRUAR</name>
<dbReference type="InterPro" id="IPR012337">
    <property type="entry name" value="RNaseH-like_sf"/>
</dbReference>
<dbReference type="SUPFAM" id="SSF53098">
    <property type="entry name" value="Ribonuclease H-like"/>
    <property type="match status" value="1"/>
</dbReference>
<feature type="domain" description="HAT C-terminal dimerisation" evidence="3">
    <location>
        <begin position="523"/>
        <end position="604"/>
    </location>
</feature>
<dbReference type="GO" id="GO:0003677">
    <property type="term" value="F:DNA binding"/>
    <property type="evidence" value="ECO:0007669"/>
    <property type="project" value="UniProtKB-KW"/>
</dbReference>
<dbReference type="Proteomes" id="UP000507222">
    <property type="component" value="Unassembled WGS sequence"/>
</dbReference>
<evidence type="ECO:0000259" key="4">
    <source>
        <dbReference type="Pfam" id="PF14372"/>
    </source>
</evidence>
<dbReference type="SUPFAM" id="SSF57667">
    <property type="entry name" value="beta-beta-alpha zinc fingers"/>
    <property type="match status" value="1"/>
</dbReference>
<dbReference type="PANTHER" id="PTHR46481">
    <property type="entry name" value="ZINC FINGER BED DOMAIN-CONTAINING PROTEIN 4"/>
    <property type="match status" value="1"/>
</dbReference>
<reference evidence="5 6" key="1">
    <citation type="submission" date="2020-05" db="EMBL/GenBank/DDBJ databases">
        <authorList>
            <person name="Campoy J."/>
            <person name="Schneeberger K."/>
            <person name="Spophaly S."/>
        </authorList>
    </citation>
    <scope>NUCLEOTIDE SEQUENCE [LARGE SCALE GENOMIC DNA]</scope>
    <source>
        <strain evidence="5">PruArmRojPasFocal</strain>
    </source>
</reference>
<feature type="region of interest" description="Disordered" evidence="2">
    <location>
        <begin position="1"/>
        <end position="31"/>
    </location>
</feature>
<dbReference type="Pfam" id="PF14372">
    <property type="entry name" value="hAT-like_RNase-H"/>
    <property type="match status" value="1"/>
</dbReference>
<dbReference type="SMART" id="SM00614">
    <property type="entry name" value="ZnF_BED"/>
    <property type="match status" value="1"/>
</dbReference>
<gene>
    <name evidence="5" type="ORF">CURHAP_LOCUS48781</name>
</gene>